<dbReference type="Proteomes" id="UP000694397">
    <property type="component" value="Chromosome 2"/>
</dbReference>
<reference evidence="2" key="2">
    <citation type="submission" date="2025-08" db="UniProtKB">
        <authorList>
            <consortium name="Ensembl"/>
        </authorList>
    </citation>
    <scope>IDENTIFICATION</scope>
</reference>
<reference evidence="2 3" key="1">
    <citation type="submission" date="2019-04" db="EMBL/GenBank/DDBJ databases">
        <authorList>
            <consortium name="Wellcome Sanger Institute Data Sharing"/>
        </authorList>
    </citation>
    <scope>NUCLEOTIDE SEQUENCE [LARGE SCALE GENOMIC DNA]</scope>
</reference>
<feature type="domain" description="Reverse transcriptase" evidence="1">
    <location>
        <begin position="181"/>
        <end position="471"/>
    </location>
</feature>
<dbReference type="CDD" id="cd01650">
    <property type="entry name" value="RT_nLTR_like"/>
    <property type="match status" value="1"/>
</dbReference>
<evidence type="ECO:0000313" key="2">
    <source>
        <dbReference type="Ensembl" id="ENSSFOP00015073472.1"/>
    </source>
</evidence>
<dbReference type="InterPro" id="IPR000477">
    <property type="entry name" value="RT_dom"/>
</dbReference>
<sequence length="712" mass="81104">MIPAVEKKRAAFLEHKRSPCENTKRALRAARAEVQRTARRCANDYWLNLCNKIWIHASFGHLREMYDGIKQAIGPRQNKTAPLKSKSGDIITDKTKQMGRWLEYFSEPYDLESTVSDTALEAIEQLPLMSELDDLPTVEELKNAINHLVAGKAPGQDGILPEVIKCARDTLLQPPHELLCQCWEEGVVPQDMRDATIVTLYKNKGERSDCNNYRGISLLSVTGKLFAEVVLRRLQKIAQQIYPESQCGFRAGRSTVDMIFSLRQLQKKCREQRKPLYVAFIDLTKAFDTVSRSGLFRVLGKIGYPPKLLKLIQSFHADMQGTVRFNGSTSDAFSIKSGVKQGCVLAPTLFGIFFAVLLKQAFGNSTEGVYLRTRCDGKLFNLARLKARSKVRKVFIRDMLFADDAALVSHTEEELQRLMDCFSRTVGAFGLKISLEKTNVMGQSTPQPPSISIGNYTLEVVHAFDYLGSTITDTMSLEPELNKRIGKAATTLSSLSRRVWTNGMLSKRTKIKVYCACVLGVLLYGSETWILYARQEKRLNTFHLRCLRRILQISWKDKVTNGDVLNQAGLPSMQTILRLRRLRWLGHVRRMDDGRIPKDILYGELDFGVRPTGRPHLRFKDVCKKDLRELDINVNGWEELATARCSWRQELHQGLGRGKQKLRLQAEERRRRRKVRLQVEHMNGTQHICCNCGKDCHSRLGLHSHGRRCKPP</sequence>
<reference evidence="2" key="3">
    <citation type="submission" date="2025-09" db="UniProtKB">
        <authorList>
            <consortium name="Ensembl"/>
        </authorList>
    </citation>
    <scope>IDENTIFICATION</scope>
</reference>
<dbReference type="PANTHER" id="PTHR47027">
    <property type="entry name" value="REVERSE TRANSCRIPTASE DOMAIN-CONTAINING PROTEIN"/>
    <property type="match status" value="1"/>
</dbReference>
<dbReference type="Ensembl" id="ENSSFOT00015040225.1">
    <property type="protein sequence ID" value="ENSSFOP00015073472.1"/>
    <property type="gene ID" value="ENSSFOG00015033246.1"/>
</dbReference>
<dbReference type="AlphaFoldDB" id="A0A8C9WDN1"/>
<organism evidence="2 3">
    <name type="scientific">Scleropages formosus</name>
    <name type="common">Asian bonytongue</name>
    <name type="synonym">Osteoglossum formosum</name>
    <dbReference type="NCBI Taxonomy" id="113540"/>
    <lineage>
        <taxon>Eukaryota</taxon>
        <taxon>Metazoa</taxon>
        <taxon>Chordata</taxon>
        <taxon>Craniata</taxon>
        <taxon>Vertebrata</taxon>
        <taxon>Euteleostomi</taxon>
        <taxon>Actinopterygii</taxon>
        <taxon>Neopterygii</taxon>
        <taxon>Teleostei</taxon>
        <taxon>Osteoglossocephala</taxon>
        <taxon>Osteoglossomorpha</taxon>
        <taxon>Osteoglossiformes</taxon>
        <taxon>Osteoglossidae</taxon>
        <taxon>Scleropages</taxon>
    </lineage>
</organism>
<evidence type="ECO:0000259" key="1">
    <source>
        <dbReference type="PROSITE" id="PS50878"/>
    </source>
</evidence>
<protein>
    <recommendedName>
        <fullName evidence="1">Reverse transcriptase domain-containing protein</fullName>
    </recommendedName>
</protein>
<evidence type="ECO:0000313" key="3">
    <source>
        <dbReference type="Proteomes" id="UP000694397"/>
    </source>
</evidence>
<dbReference type="PANTHER" id="PTHR47027:SF20">
    <property type="entry name" value="REVERSE TRANSCRIPTASE-LIKE PROTEIN WITH RNA-DIRECTED DNA POLYMERASE DOMAIN"/>
    <property type="match status" value="1"/>
</dbReference>
<keyword evidence="3" id="KW-1185">Reference proteome</keyword>
<proteinExistence type="predicted"/>
<dbReference type="PROSITE" id="PS50878">
    <property type="entry name" value="RT_POL"/>
    <property type="match status" value="1"/>
</dbReference>
<accession>A0A8C9WDN1</accession>
<dbReference type="OrthoDB" id="410381at2759"/>
<dbReference type="GeneTree" id="ENSGT00940000154988"/>
<dbReference type="Pfam" id="PF00078">
    <property type="entry name" value="RVT_1"/>
    <property type="match status" value="1"/>
</dbReference>
<name>A0A8C9WDN1_SCLFO</name>